<dbReference type="SMART" id="SM00387">
    <property type="entry name" value="HATPase_c"/>
    <property type="match status" value="1"/>
</dbReference>
<dbReference type="InterPro" id="IPR029016">
    <property type="entry name" value="GAF-like_dom_sf"/>
</dbReference>
<dbReference type="InterPro" id="IPR003594">
    <property type="entry name" value="HATPase_dom"/>
</dbReference>
<keyword evidence="10" id="KW-1185">Reference proteome</keyword>
<keyword evidence="6" id="KW-0902">Two-component regulatory system</keyword>
<protein>
    <recommendedName>
        <fullName evidence="2">histidine kinase</fullName>
        <ecNumber evidence="2">2.7.13.3</ecNumber>
    </recommendedName>
</protein>
<feature type="domain" description="Histidine kinase" evidence="8">
    <location>
        <begin position="419"/>
        <end position="646"/>
    </location>
</feature>
<dbReference type="Gene3D" id="3.30.450.40">
    <property type="match status" value="1"/>
</dbReference>
<dbReference type="PANTHER" id="PTHR43047">
    <property type="entry name" value="TWO-COMPONENT HISTIDINE PROTEIN KINASE"/>
    <property type="match status" value="1"/>
</dbReference>
<dbReference type="Proteomes" id="UP000651156">
    <property type="component" value="Unassembled WGS sequence"/>
</dbReference>
<dbReference type="InterPro" id="IPR005467">
    <property type="entry name" value="His_kinase_dom"/>
</dbReference>
<feature type="coiled-coil region" evidence="7">
    <location>
        <begin position="392"/>
        <end position="419"/>
    </location>
</feature>
<dbReference type="InterPro" id="IPR033415">
    <property type="entry name" value="CHASE6_C"/>
</dbReference>
<keyword evidence="4" id="KW-0808">Transferase</keyword>
<evidence type="ECO:0000313" key="10">
    <source>
        <dbReference type="Proteomes" id="UP000651156"/>
    </source>
</evidence>
<dbReference type="Pfam" id="PF17150">
    <property type="entry name" value="CHASE6_C"/>
    <property type="match status" value="1"/>
</dbReference>
<dbReference type="InterPro" id="IPR036097">
    <property type="entry name" value="HisK_dim/P_sf"/>
</dbReference>
<dbReference type="CDD" id="cd00082">
    <property type="entry name" value="HisKA"/>
    <property type="match status" value="1"/>
</dbReference>
<keyword evidence="7" id="KW-0175">Coiled coil</keyword>
<dbReference type="Pfam" id="PF01590">
    <property type="entry name" value="GAF"/>
    <property type="match status" value="1"/>
</dbReference>
<dbReference type="PROSITE" id="PS50109">
    <property type="entry name" value="HIS_KIN"/>
    <property type="match status" value="1"/>
</dbReference>
<evidence type="ECO:0000259" key="8">
    <source>
        <dbReference type="PROSITE" id="PS50109"/>
    </source>
</evidence>
<evidence type="ECO:0000256" key="5">
    <source>
        <dbReference type="ARBA" id="ARBA00022777"/>
    </source>
</evidence>
<dbReference type="InterPro" id="IPR003661">
    <property type="entry name" value="HisK_dim/P_dom"/>
</dbReference>
<evidence type="ECO:0000256" key="1">
    <source>
        <dbReference type="ARBA" id="ARBA00000085"/>
    </source>
</evidence>
<dbReference type="InterPro" id="IPR019278">
    <property type="entry name" value="DICT_dom"/>
</dbReference>
<dbReference type="InterPro" id="IPR004358">
    <property type="entry name" value="Sig_transdc_His_kin-like_C"/>
</dbReference>
<gene>
    <name evidence="9" type="ORF">IQ230_14505</name>
</gene>
<keyword evidence="5" id="KW-0418">Kinase</keyword>
<dbReference type="Gene3D" id="1.10.287.130">
    <property type="match status" value="1"/>
</dbReference>
<dbReference type="Pfam" id="PF02518">
    <property type="entry name" value="HATPase_c"/>
    <property type="match status" value="1"/>
</dbReference>
<comment type="caution">
    <text evidence="9">The sequence shown here is derived from an EMBL/GenBank/DDBJ whole genome shotgun (WGS) entry which is preliminary data.</text>
</comment>
<evidence type="ECO:0000256" key="2">
    <source>
        <dbReference type="ARBA" id="ARBA00012438"/>
    </source>
</evidence>
<evidence type="ECO:0000256" key="3">
    <source>
        <dbReference type="ARBA" id="ARBA00022553"/>
    </source>
</evidence>
<dbReference type="Pfam" id="PF10069">
    <property type="entry name" value="DICT"/>
    <property type="match status" value="1"/>
</dbReference>
<evidence type="ECO:0000313" key="9">
    <source>
        <dbReference type="EMBL" id="MBE9191536.1"/>
    </source>
</evidence>
<proteinExistence type="predicted"/>
<sequence>MRILHSPLQELLQARPDLHPQRYFKSSLTALSHAIEDLVLNGKDRPLVIANFQRERFYRTETRRYQQIAQRTDHVYVLATPESNFASAAEPYETIPFDHRDQLVNEWHLVVVGQEYTACLICQEHFTPDAPPVIDQARQFEGIWTFDRQVSCQVAHLLLARILVYRPELAQKIQQARIRFGLNAIGLMTSVGRGSIDAVTFTERLVTHLQASQYRLLKAYRTIATQERQERLVNSITTAIRRSLNLHEILTTAVQELGRTFEHCRCLLYRCDRIYQDVTIEYEALAPGMTALKGETWLLVDNPLFQAAVATEKAIAVTDVTKLPSLQANPALTTLLSRSRIRSWLLVPVIYQETLLGMLEIHHTGAEPYIWQEQDIALVEAIANQVGVALIQAQAYIRLEELNNQLAALERTRSNLIAIVGHELRTPLSTIQICLETLATEPEMTLEMQQVMLQTALADAERLRKLTQDFITLSRLESGQIHWQLEPISLQECLNLALNSLKAWWSPQDLARIAVNLPSKLPLVLADGEGLVQVLTKLIDNALKFAPDGKVTIKARSLKNKLASKRTSMIEVCIADTGRGIEPSQLEAIFTRFSQEEEYLRRISSGTGLGLAICRQIVQGLGGQIWAESAGKNQGSQFYFTIPVSQS</sequence>
<evidence type="ECO:0000256" key="7">
    <source>
        <dbReference type="SAM" id="Coils"/>
    </source>
</evidence>
<dbReference type="SMART" id="SM00065">
    <property type="entry name" value="GAF"/>
    <property type="match status" value="1"/>
</dbReference>
<dbReference type="SUPFAM" id="SSF55874">
    <property type="entry name" value="ATPase domain of HSP90 chaperone/DNA topoisomerase II/histidine kinase"/>
    <property type="match status" value="1"/>
</dbReference>
<keyword evidence="3" id="KW-0597">Phosphoprotein</keyword>
<dbReference type="EC" id="2.7.13.3" evidence="2"/>
<dbReference type="Pfam" id="PF00512">
    <property type="entry name" value="HisKA"/>
    <property type="match status" value="1"/>
</dbReference>
<dbReference type="SUPFAM" id="SSF55781">
    <property type="entry name" value="GAF domain-like"/>
    <property type="match status" value="1"/>
</dbReference>
<dbReference type="RefSeq" id="WP_193932673.1">
    <property type="nucleotide sequence ID" value="NZ_CAWPMZ010000065.1"/>
</dbReference>
<dbReference type="SUPFAM" id="SSF47384">
    <property type="entry name" value="Homodimeric domain of signal transducing histidine kinase"/>
    <property type="match status" value="1"/>
</dbReference>
<reference evidence="9 10" key="1">
    <citation type="submission" date="2020-10" db="EMBL/GenBank/DDBJ databases">
        <authorList>
            <person name="Castelo-Branco R."/>
            <person name="Eusebio N."/>
            <person name="Adriana R."/>
            <person name="Vieira A."/>
            <person name="Brugerolle De Fraissinette N."/>
            <person name="Rezende De Castro R."/>
            <person name="Schneider M.P."/>
            <person name="Vasconcelos V."/>
            <person name="Leao P.N."/>
        </authorList>
    </citation>
    <scope>NUCLEOTIDE SEQUENCE [LARGE SCALE GENOMIC DNA]</scope>
    <source>
        <strain evidence="9 10">LEGE 06123</strain>
    </source>
</reference>
<dbReference type="EMBL" id="JADEWN010000034">
    <property type="protein sequence ID" value="MBE9191536.1"/>
    <property type="molecule type" value="Genomic_DNA"/>
</dbReference>
<dbReference type="PANTHER" id="PTHR43047:SF72">
    <property type="entry name" value="OSMOSENSING HISTIDINE PROTEIN KINASE SLN1"/>
    <property type="match status" value="1"/>
</dbReference>
<dbReference type="Gene3D" id="3.30.565.10">
    <property type="entry name" value="Histidine kinase-like ATPase, C-terminal domain"/>
    <property type="match status" value="1"/>
</dbReference>
<accession>A0ABR9UTB1</accession>
<name>A0ABR9UTB1_9CHRO</name>
<evidence type="ECO:0000256" key="6">
    <source>
        <dbReference type="ARBA" id="ARBA00023012"/>
    </source>
</evidence>
<dbReference type="InterPro" id="IPR003018">
    <property type="entry name" value="GAF"/>
</dbReference>
<organism evidence="9 10">
    <name type="scientific">Gloeocapsopsis crepidinum LEGE 06123</name>
    <dbReference type="NCBI Taxonomy" id="588587"/>
    <lineage>
        <taxon>Bacteria</taxon>
        <taxon>Bacillati</taxon>
        <taxon>Cyanobacteriota</taxon>
        <taxon>Cyanophyceae</taxon>
        <taxon>Oscillatoriophycideae</taxon>
        <taxon>Chroococcales</taxon>
        <taxon>Chroococcaceae</taxon>
        <taxon>Gloeocapsopsis</taxon>
    </lineage>
</organism>
<dbReference type="PRINTS" id="PR00344">
    <property type="entry name" value="BCTRLSENSOR"/>
</dbReference>
<evidence type="ECO:0000256" key="4">
    <source>
        <dbReference type="ARBA" id="ARBA00022679"/>
    </source>
</evidence>
<dbReference type="InterPro" id="IPR036890">
    <property type="entry name" value="HATPase_C_sf"/>
</dbReference>
<comment type="catalytic activity">
    <reaction evidence="1">
        <text>ATP + protein L-histidine = ADP + protein N-phospho-L-histidine.</text>
        <dbReference type="EC" id="2.7.13.3"/>
    </reaction>
</comment>
<dbReference type="SMART" id="SM00388">
    <property type="entry name" value="HisKA"/>
    <property type="match status" value="1"/>
</dbReference>